<dbReference type="GO" id="GO:0005758">
    <property type="term" value="C:mitochondrial intermembrane space"/>
    <property type="evidence" value="ECO:0007669"/>
    <property type="project" value="TreeGrafter"/>
</dbReference>
<proteinExistence type="inferred from homology"/>
<comment type="subcellular location">
    <subcellularLocation>
        <location evidence="1">Cytoplasm</location>
    </subcellularLocation>
</comment>
<organism evidence="5">
    <name type="scientific">Minutocellus polymorphus</name>
    <dbReference type="NCBI Taxonomy" id="265543"/>
    <lineage>
        <taxon>Eukaryota</taxon>
        <taxon>Sar</taxon>
        <taxon>Stramenopiles</taxon>
        <taxon>Ochrophyta</taxon>
        <taxon>Bacillariophyta</taxon>
        <taxon>Mediophyceae</taxon>
        <taxon>Cymatosirophycidae</taxon>
        <taxon>Cymatosirales</taxon>
        <taxon>Cymatosiraceae</taxon>
        <taxon>Minutocellus</taxon>
    </lineage>
</organism>
<evidence type="ECO:0000256" key="1">
    <source>
        <dbReference type="ARBA" id="ARBA00004496"/>
    </source>
</evidence>
<evidence type="ECO:0000256" key="2">
    <source>
        <dbReference type="ARBA" id="ARBA00022490"/>
    </source>
</evidence>
<dbReference type="PROSITE" id="PS51808">
    <property type="entry name" value="CHCH"/>
    <property type="match status" value="1"/>
</dbReference>
<evidence type="ECO:0000256" key="4">
    <source>
        <dbReference type="ARBA" id="ARBA00038223"/>
    </source>
</evidence>
<keyword evidence="2" id="KW-0963">Cytoplasm</keyword>
<dbReference type="GO" id="GO:0033617">
    <property type="term" value="P:mitochondrial respiratory chain complex IV assembly"/>
    <property type="evidence" value="ECO:0007669"/>
    <property type="project" value="TreeGrafter"/>
</dbReference>
<comment type="similarity">
    <text evidence="4">Belongs to the COX19 family.</text>
</comment>
<dbReference type="PANTHER" id="PTHR21107">
    <property type="entry name" value="CYTOCHROME C OXIDASE ASSEMBLY PROTEIN COX19"/>
    <property type="match status" value="1"/>
</dbReference>
<evidence type="ECO:0000313" key="5">
    <source>
        <dbReference type="EMBL" id="CAD8381068.1"/>
    </source>
</evidence>
<evidence type="ECO:0000256" key="3">
    <source>
        <dbReference type="ARBA" id="ARBA00023157"/>
    </source>
</evidence>
<protein>
    <recommendedName>
        <fullName evidence="6">CHCH domain-containing protein</fullName>
    </recommendedName>
</protein>
<accession>A0A6U0LMW1</accession>
<keyword evidence="3" id="KW-1015">Disulfide bond</keyword>
<dbReference type="AlphaFoldDB" id="A0A6U0LMW1"/>
<dbReference type="InterPro" id="IPR051383">
    <property type="entry name" value="COX19"/>
</dbReference>
<dbReference type="PANTHER" id="PTHR21107:SF2">
    <property type="entry name" value="CYTOCHROME C OXIDASE ASSEMBLY PROTEIN COX19"/>
    <property type="match status" value="1"/>
</dbReference>
<dbReference type="EMBL" id="HBEJ01019463">
    <property type="protein sequence ID" value="CAD8381068.1"/>
    <property type="molecule type" value="Transcribed_RNA"/>
</dbReference>
<sequence>MASMNFSSGKQFVKPPQRGIFPLDHDAECKPKMQKYLECLKEEKQQHNKCRELSKDYLQCRMDNELMAKENLDEMGFSENARITEAKEYDKSKEKEGYVAGKHIKGKLTGWLW</sequence>
<gene>
    <name evidence="5" type="ORF">MPOL1434_LOCUS11348</name>
</gene>
<reference evidence="5" key="1">
    <citation type="submission" date="2021-01" db="EMBL/GenBank/DDBJ databases">
        <authorList>
            <person name="Corre E."/>
            <person name="Pelletier E."/>
            <person name="Niang G."/>
            <person name="Scheremetjew M."/>
            <person name="Finn R."/>
            <person name="Kale V."/>
            <person name="Holt S."/>
            <person name="Cochrane G."/>
            <person name="Meng A."/>
            <person name="Brown T."/>
            <person name="Cohen L."/>
        </authorList>
    </citation>
    <scope>NUCLEOTIDE SEQUENCE</scope>
    <source>
        <strain evidence="5">CCMP3303</strain>
    </source>
</reference>
<name>A0A6U0LMW1_9STRA</name>
<evidence type="ECO:0008006" key="6">
    <source>
        <dbReference type="Google" id="ProtNLM"/>
    </source>
</evidence>